<dbReference type="AlphaFoldDB" id="A0A7H4PG31"/>
<dbReference type="InterPro" id="IPR036388">
    <property type="entry name" value="WH-like_DNA-bd_sf"/>
</dbReference>
<sequence length="112" mass="12574">MNKSQVEIFMLMVREGSVHFVSQRLSIAPSLITTSVCALENELGFNLIKRGRNIRKVILTEKGHAFYRLAPELLRLLNAIADIRAGIKQPGKSFPPGKIISSAPRKYWAILK</sequence>
<dbReference type="Gene3D" id="1.10.10.10">
    <property type="entry name" value="Winged helix-like DNA-binding domain superfamily/Winged helix DNA-binding domain"/>
    <property type="match status" value="1"/>
</dbReference>
<evidence type="ECO:0000313" key="3">
    <source>
        <dbReference type="Proteomes" id="UP000254863"/>
    </source>
</evidence>
<organism evidence="2 3">
    <name type="scientific">Klebsiella michiganensis</name>
    <dbReference type="NCBI Taxonomy" id="1134687"/>
    <lineage>
        <taxon>Bacteria</taxon>
        <taxon>Pseudomonadati</taxon>
        <taxon>Pseudomonadota</taxon>
        <taxon>Gammaproteobacteria</taxon>
        <taxon>Enterobacterales</taxon>
        <taxon>Enterobacteriaceae</taxon>
        <taxon>Klebsiella/Raoultella group</taxon>
        <taxon>Klebsiella</taxon>
    </lineage>
</organism>
<comment type="caution">
    <text evidence="2">The sequence shown here is derived from an EMBL/GenBank/DDBJ whole genome shotgun (WGS) entry which is preliminary data.</text>
</comment>
<dbReference type="InterPro" id="IPR036390">
    <property type="entry name" value="WH_DNA-bd_sf"/>
</dbReference>
<feature type="domain" description="HTH lysR-type" evidence="1">
    <location>
        <begin position="1"/>
        <end position="60"/>
    </location>
</feature>
<dbReference type="InterPro" id="IPR000847">
    <property type="entry name" value="LysR_HTH_N"/>
</dbReference>
<protein>
    <submittedName>
        <fullName evidence="2">LysR family transcriptional regulator</fullName>
    </submittedName>
</protein>
<accession>A0A7H4PG31</accession>
<name>A0A7H4PG31_9ENTR</name>
<dbReference type="SUPFAM" id="SSF46785">
    <property type="entry name" value="Winged helix' DNA-binding domain"/>
    <property type="match status" value="1"/>
</dbReference>
<reference evidence="2 3" key="1">
    <citation type="submission" date="2018-06" db="EMBL/GenBank/DDBJ databases">
        <authorList>
            <consortium name="Pathogen Informatics"/>
            <person name="Doyle S."/>
        </authorList>
    </citation>
    <scope>NUCLEOTIDE SEQUENCE [LARGE SCALE GENOMIC DNA]</scope>
    <source>
        <strain evidence="2 3">NCTC11685</strain>
    </source>
</reference>
<dbReference type="GO" id="GO:0003700">
    <property type="term" value="F:DNA-binding transcription factor activity"/>
    <property type="evidence" value="ECO:0007669"/>
    <property type="project" value="InterPro"/>
</dbReference>
<dbReference type="Proteomes" id="UP000254863">
    <property type="component" value="Unassembled WGS sequence"/>
</dbReference>
<evidence type="ECO:0000313" key="2">
    <source>
        <dbReference type="EMBL" id="STW70987.1"/>
    </source>
</evidence>
<gene>
    <name evidence="2" type="primary">dmlR_15</name>
    <name evidence="2" type="ORF">NCTC11685_04619</name>
</gene>
<dbReference type="Pfam" id="PF00126">
    <property type="entry name" value="HTH_1"/>
    <property type="match status" value="1"/>
</dbReference>
<dbReference type="PROSITE" id="PS50931">
    <property type="entry name" value="HTH_LYSR"/>
    <property type="match status" value="1"/>
</dbReference>
<proteinExistence type="predicted"/>
<dbReference type="EMBL" id="UGMS01000002">
    <property type="protein sequence ID" value="STW70987.1"/>
    <property type="molecule type" value="Genomic_DNA"/>
</dbReference>
<evidence type="ECO:0000259" key="1">
    <source>
        <dbReference type="PROSITE" id="PS50931"/>
    </source>
</evidence>